<dbReference type="Gene3D" id="3.30.450.40">
    <property type="match status" value="1"/>
</dbReference>
<organism evidence="3 4">
    <name type="scientific">Uabimicrobium amorphum</name>
    <dbReference type="NCBI Taxonomy" id="2596890"/>
    <lineage>
        <taxon>Bacteria</taxon>
        <taxon>Pseudomonadati</taxon>
        <taxon>Planctomycetota</taxon>
        <taxon>Candidatus Uabimicrobiia</taxon>
        <taxon>Candidatus Uabimicrobiales</taxon>
        <taxon>Candidatus Uabimicrobiaceae</taxon>
        <taxon>Candidatus Uabimicrobium</taxon>
    </lineage>
</organism>
<gene>
    <name evidence="3" type="ORF">UABAM_05170</name>
</gene>
<feature type="compositionally biased region" description="Low complexity" evidence="1">
    <location>
        <begin position="400"/>
        <end position="409"/>
    </location>
</feature>
<name>A0A5S9ISU6_UABAM</name>
<reference evidence="3 4" key="1">
    <citation type="submission" date="2019-08" db="EMBL/GenBank/DDBJ databases">
        <title>Complete genome sequence of Candidatus Uab amorphum.</title>
        <authorList>
            <person name="Shiratori T."/>
            <person name="Suzuki S."/>
            <person name="Kakizawa Y."/>
            <person name="Ishida K."/>
        </authorList>
    </citation>
    <scope>NUCLEOTIDE SEQUENCE [LARGE SCALE GENOMIC DNA]</scope>
    <source>
        <strain evidence="3 4">SRT547</strain>
    </source>
</reference>
<dbReference type="InterPro" id="IPR029016">
    <property type="entry name" value="GAF-like_dom_sf"/>
</dbReference>
<dbReference type="EMBL" id="AP019860">
    <property type="protein sequence ID" value="BBM86782.1"/>
    <property type="molecule type" value="Genomic_DNA"/>
</dbReference>
<evidence type="ECO:0000256" key="1">
    <source>
        <dbReference type="SAM" id="MobiDB-lite"/>
    </source>
</evidence>
<dbReference type="KEGG" id="uam:UABAM_05170"/>
<accession>A0A5S9ISU6</accession>
<dbReference type="SUPFAM" id="SSF55781">
    <property type="entry name" value="GAF domain-like"/>
    <property type="match status" value="1"/>
</dbReference>
<dbReference type="Proteomes" id="UP000326354">
    <property type="component" value="Chromosome"/>
</dbReference>
<feature type="region of interest" description="Disordered" evidence="1">
    <location>
        <begin position="391"/>
        <end position="410"/>
    </location>
</feature>
<evidence type="ECO:0000313" key="3">
    <source>
        <dbReference type="EMBL" id="BBM86782.1"/>
    </source>
</evidence>
<dbReference type="RefSeq" id="WP_229759437.1">
    <property type="nucleotide sequence ID" value="NZ_AP019860.1"/>
</dbReference>
<feature type="domain" description="GAF" evidence="2">
    <location>
        <begin position="294"/>
        <end position="375"/>
    </location>
</feature>
<sequence>MDLSLQSKLFRKMQNVKQLLLSLSSHEVSSLLLSDFVKRYVDTHDDYVGPLYKIDFQLPTDKWAGIAQSQYALTYMKIILSVEQDIQRNCPLGAVMRDTLQKIELAFPDLYNMSIWSCDVQNVADFTCRSAIHNADNSVNVSFPFRLFVLTDMLRSAKHVAWFYRHDTIKCCTPLVHQQQIVGAVYCEIDKKEAPYFMCFLDIIASLLGHLLSLTTTSTDLVVVEKAAIEDRFEEYQRKTMGKPSLEEEQKMIDIAPPQMQEEVKKVSRETKSIVIKPTEAKPIETKVAEPALPSRTIIKRILQTQEAVLTEDAKGDYGDMAVSIVNQNIESAISAPIIKDGEVKGVIHLEEIRVNRGFRAKDLTLVNIVATKLAKFLDQVQQRQGEYFSQKKREEPQEQLEQSPQKPQVSLQQLREMASYVLQKIENKEFSSQQLDEILGDMNTQDCQNSYWSAIWKVSFFLVRFSQNPQHIVDDFIRDHRKVSPPLFEEFLGDEAMRPGPIERLVAQSAKLKKWIQATLGLKFIAIANIMDTLIEFFTSMIKNFFRSWKFAKSVQRHMERERLGNMAPAMANDWQRNRRLLSRYLRIAGFSPQNSQATFALELALDIRHNLDESIRDLSLLTATQRSSVAKKSLFEFIGGFIPNPFEVLWAWKDIFIVVFFMKYNREEVEHMYWQMVDSGRQIVSFLNEEQTKPVAVELQSYEYELQWRMAPQKTYSDLDECIEASRYHLQRLLQSIASSQLITPKSWTLLDLIREMKLNRSSNQVNPLCDVELEKRILCVLKPWMKTTDLQQLQLQLQDNLLFRERCKNVQQSASAFL</sequence>
<evidence type="ECO:0000259" key="2">
    <source>
        <dbReference type="Pfam" id="PF01590"/>
    </source>
</evidence>
<protein>
    <recommendedName>
        <fullName evidence="2">GAF domain-containing protein</fullName>
    </recommendedName>
</protein>
<keyword evidence="4" id="KW-1185">Reference proteome</keyword>
<proteinExistence type="predicted"/>
<evidence type="ECO:0000313" key="4">
    <source>
        <dbReference type="Proteomes" id="UP000326354"/>
    </source>
</evidence>
<dbReference type="InterPro" id="IPR003018">
    <property type="entry name" value="GAF"/>
</dbReference>
<dbReference type="AlphaFoldDB" id="A0A5S9ISU6"/>
<dbReference type="Pfam" id="PF01590">
    <property type="entry name" value="GAF"/>
    <property type="match status" value="1"/>
</dbReference>